<feature type="domain" description="DUF753" evidence="1">
    <location>
        <begin position="132"/>
        <end position="204"/>
    </location>
</feature>
<reference evidence="3" key="1">
    <citation type="submission" date="2013-09" db="EMBL/GenBank/DDBJ databases">
        <title>The Genome Sequence of Anopheles maculatus species B.</title>
        <authorList>
            <consortium name="The Broad Institute Genomics Platform"/>
            <person name="Neafsey D.E."/>
            <person name="Besansky N."/>
            <person name="Howell P."/>
            <person name="Walton C."/>
            <person name="Young S.K."/>
            <person name="Zeng Q."/>
            <person name="Gargeya S."/>
            <person name="Fitzgerald M."/>
            <person name="Haas B."/>
            <person name="Abouelleil A."/>
            <person name="Allen A.W."/>
            <person name="Alvarado L."/>
            <person name="Arachchi H.M."/>
            <person name="Berlin A.M."/>
            <person name="Chapman S.B."/>
            <person name="Gainer-Dewar J."/>
            <person name="Goldberg J."/>
            <person name="Griggs A."/>
            <person name="Gujja S."/>
            <person name="Hansen M."/>
            <person name="Howarth C."/>
            <person name="Imamovic A."/>
            <person name="Ireland A."/>
            <person name="Larimer J."/>
            <person name="McCowan C."/>
            <person name="Murphy C."/>
            <person name="Pearson M."/>
            <person name="Poon T.W."/>
            <person name="Priest M."/>
            <person name="Roberts A."/>
            <person name="Saif S."/>
            <person name="Shea T."/>
            <person name="Sisk P."/>
            <person name="Sykes S."/>
            <person name="Wortman J."/>
            <person name="Nusbaum C."/>
            <person name="Birren B."/>
        </authorList>
    </citation>
    <scope>NUCLEOTIDE SEQUENCE [LARGE SCALE GENOMIC DNA]</scope>
    <source>
        <strain evidence="3">maculatus3</strain>
    </source>
</reference>
<reference evidence="2" key="2">
    <citation type="submission" date="2020-05" db="UniProtKB">
        <authorList>
            <consortium name="EnsemblMetazoa"/>
        </authorList>
    </citation>
    <scope>IDENTIFICATION</scope>
    <source>
        <strain evidence="2">maculatus3</strain>
    </source>
</reference>
<sequence length="500" mass="54728">MYEGVLLRGCLSNSTVTEVRQNCTKEEGHACISCSKNGCNTVSWLRCAHCNDAGPDSCTVRQLVSFCPQYRSTDRCYEIVESVESAVLKVTSKGCESSLELAGISCDEIDRCIIGRSSSNCAVQTALKLPAQCLVCSSEADSHEQCVKGTLPAQNCPQEDDACFSRIRGNTLERNCLSALTVAEQDVCTGEDSTCITCSDPGCNTEHLLKCAQCKKSDNIECIDLVISSTIEPTFCPNFLPNAVCFSRILGDELERGCSSESADVCAGNNRCLSCAADGCNVESETYLNDVATCFRCRSNDADNLVCDDVHLGAEECDQLEDSCFSRVQDDVLERNCLSTLAEEDQQKCRDEEDSSCYSCTGHGCNQYPRLRCYRCSSLLDPQCTSPEETDLDYTFCDSFLPDDRCYARIVDEHVQRGCQVDLNINGDDVCAGDPMCIACSSSGCNGVDEDELRNMARCISCSSERDGEECDKAAMSAEECDDFQDVCYTRVEKTFKEDA</sequence>
<feature type="domain" description="DUF753" evidence="1">
    <location>
        <begin position="210"/>
        <end position="281"/>
    </location>
</feature>
<protein>
    <recommendedName>
        <fullName evidence="1">DUF753 domain-containing protein</fullName>
    </recommendedName>
</protein>
<evidence type="ECO:0000313" key="3">
    <source>
        <dbReference type="Proteomes" id="UP000075901"/>
    </source>
</evidence>
<dbReference type="PANTHER" id="PTHR21721:SF27">
    <property type="entry name" value="GH09876P"/>
    <property type="match status" value="1"/>
</dbReference>
<evidence type="ECO:0000259" key="1">
    <source>
        <dbReference type="Pfam" id="PF05444"/>
    </source>
</evidence>
<organism evidence="2 3">
    <name type="scientific">Anopheles maculatus</name>
    <dbReference type="NCBI Taxonomy" id="74869"/>
    <lineage>
        <taxon>Eukaryota</taxon>
        <taxon>Metazoa</taxon>
        <taxon>Ecdysozoa</taxon>
        <taxon>Arthropoda</taxon>
        <taxon>Hexapoda</taxon>
        <taxon>Insecta</taxon>
        <taxon>Pterygota</taxon>
        <taxon>Neoptera</taxon>
        <taxon>Endopterygota</taxon>
        <taxon>Diptera</taxon>
        <taxon>Nematocera</taxon>
        <taxon>Culicoidea</taxon>
        <taxon>Culicidae</taxon>
        <taxon>Anophelinae</taxon>
        <taxon>Anopheles</taxon>
        <taxon>Anopheles maculatus group</taxon>
    </lineage>
</organism>
<keyword evidence="3" id="KW-1185">Reference proteome</keyword>
<feature type="domain" description="DUF753" evidence="1">
    <location>
        <begin position="293"/>
        <end position="366"/>
    </location>
</feature>
<dbReference type="EnsemblMetazoa" id="AMAM019787-RA">
    <property type="protein sequence ID" value="AMAM019787-PA"/>
    <property type="gene ID" value="AMAM019787"/>
</dbReference>
<dbReference type="Pfam" id="PF05444">
    <property type="entry name" value="DUF753"/>
    <property type="match status" value="4"/>
</dbReference>
<dbReference type="AlphaFoldDB" id="A0A182T531"/>
<evidence type="ECO:0000313" key="2">
    <source>
        <dbReference type="EnsemblMetazoa" id="AMAM019787-PA"/>
    </source>
</evidence>
<name>A0A182T531_9DIPT</name>
<accession>A0A182T531</accession>
<dbReference type="InterPro" id="IPR008472">
    <property type="entry name" value="DUF753"/>
</dbReference>
<feature type="domain" description="DUF753" evidence="1">
    <location>
        <begin position="372"/>
        <end position="446"/>
    </location>
</feature>
<dbReference type="Proteomes" id="UP000075901">
    <property type="component" value="Unassembled WGS sequence"/>
</dbReference>
<proteinExistence type="predicted"/>
<dbReference type="PANTHER" id="PTHR21721">
    <property type="entry name" value="GH09876P-RELATED"/>
    <property type="match status" value="1"/>
</dbReference>
<dbReference type="VEuPathDB" id="VectorBase:AMAM019787"/>